<accession>E4ZSY1</accession>
<evidence type="ECO:0000256" key="1">
    <source>
        <dbReference type="SAM" id="MobiDB-lite"/>
    </source>
</evidence>
<dbReference type="GeneID" id="13291037"/>
<dbReference type="VEuPathDB" id="FungiDB:LEMA_P120600.1"/>
<keyword evidence="3" id="KW-1185">Reference proteome</keyword>
<dbReference type="eggNOG" id="ENOG502RXN2">
    <property type="taxonomic scope" value="Eukaryota"/>
</dbReference>
<evidence type="ECO:0000313" key="2">
    <source>
        <dbReference type="EMBL" id="CBX94569.1"/>
    </source>
</evidence>
<dbReference type="Gene3D" id="3.40.50.1820">
    <property type="entry name" value="alpha/beta hydrolase"/>
    <property type="match status" value="1"/>
</dbReference>
<feature type="region of interest" description="Disordered" evidence="1">
    <location>
        <begin position="172"/>
        <end position="205"/>
    </location>
</feature>
<feature type="compositionally biased region" description="Polar residues" evidence="1">
    <location>
        <begin position="79"/>
        <end position="91"/>
    </location>
</feature>
<dbReference type="STRING" id="985895.E4ZSY1"/>
<dbReference type="AlphaFoldDB" id="E4ZSY1"/>
<organism evidence="3">
    <name type="scientific">Leptosphaeria maculans (strain JN3 / isolate v23.1.3 / race Av1-4-5-6-7-8)</name>
    <name type="common">Blackleg fungus</name>
    <name type="synonym">Phoma lingam</name>
    <dbReference type="NCBI Taxonomy" id="985895"/>
    <lineage>
        <taxon>Eukaryota</taxon>
        <taxon>Fungi</taxon>
        <taxon>Dikarya</taxon>
        <taxon>Ascomycota</taxon>
        <taxon>Pezizomycotina</taxon>
        <taxon>Dothideomycetes</taxon>
        <taxon>Pleosporomycetidae</taxon>
        <taxon>Pleosporales</taxon>
        <taxon>Pleosporineae</taxon>
        <taxon>Leptosphaeriaceae</taxon>
        <taxon>Plenodomus</taxon>
        <taxon>Plenodomus lingam/Leptosphaeria maculans species complex</taxon>
    </lineage>
</organism>
<dbReference type="EMBL" id="FP929123">
    <property type="protein sequence ID" value="CBX94569.1"/>
    <property type="molecule type" value="Genomic_DNA"/>
</dbReference>
<gene>
    <name evidence="2" type="ORF">LEMA_P120600.1</name>
</gene>
<dbReference type="Proteomes" id="UP000002668">
    <property type="component" value="Genome"/>
</dbReference>
<dbReference type="SUPFAM" id="SSF53474">
    <property type="entry name" value="alpha/beta-Hydrolases"/>
    <property type="match status" value="1"/>
</dbReference>
<evidence type="ECO:0000313" key="3">
    <source>
        <dbReference type="Proteomes" id="UP000002668"/>
    </source>
</evidence>
<dbReference type="PANTHER" id="PTHR42103:SF2">
    <property type="entry name" value="AB HYDROLASE-1 DOMAIN-CONTAINING PROTEIN"/>
    <property type="match status" value="1"/>
</dbReference>
<sequence>MAHPYAPMGGNYDDRVVGIVVDEFLNAGWIVGTFNFRGAHGSKGRTSWSGKPELDDYTSFAAFFMHYMSYLQPFPTPYTESSPGSHASSPQRPLLGRVPRTQSPVSPVVVLGGYSYGSLILKHLPPVPTILQPFAAPIPGSSADEILLRAHKLAEQSNLEWIKLTHDEARARQKQRGHEHKPSMTMGGEETTPEKRRSSRDIHRSLDSHTSLKIRTRLRSISHRRREDDATVASPSRNKHTPIVMPEIRYLLISPLTLPVSTLLAPALGHKFWQKAKEGGKEVIGMYTSLAIYGDQDAFSSTKKLRDWSKSLKSGPASLFSSVEVAGAGHFWVEPQAEESLREALREWEKLLQTWKVGLQIHAFCMVLKEFSTIHFRCNPKIWKETGRFWELDHRAASWKKRVLEPIMSKERYNRRVSTQIQRGINIVNPNIDPRLRSADSPTLSNVHQFRPHNHSGSEDTCVDSAVRNLRKLAIGSADDPSQHDALLYVGAAQARVLRPRCNVTTAITGITKTLCTFSE</sequence>
<feature type="compositionally biased region" description="Basic and acidic residues" evidence="1">
    <location>
        <begin position="192"/>
        <end position="205"/>
    </location>
</feature>
<feature type="region of interest" description="Disordered" evidence="1">
    <location>
        <begin position="217"/>
        <end position="238"/>
    </location>
</feature>
<feature type="region of interest" description="Disordered" evidence="1">
    <location>
        <begin position="79"/>
        <end position="100"/>
    </location>
</feature>
<reference evidence="3" key="1">
    <citation type="journal article" date="2011" name="Nat. Commun.">
        <title>Effector diversification within compartments of the Leptosphaeria maculans genome affected by Repeat-Induced Point mutations.</title>
        <authorList>
            <person name="Rouxel T."/>
            <person name="Grandaubert J."/>
            <person name="Hane J.K."/>
            <person name="Hoede C."/>
            <person name="van de Wouw A.P."/>
            <person name="Couloux A."/>
            <person name="Dominguez V."/>
            <person name="Anthouard V."/>
            <person name="Bally P."/>
            <person name="Bourras S."/>
            <person name="Cozijnsen A.J."/>
            <person name="Ciuffetti L.M."/>
            <person name="Degrave A."/>
            <person name="Dilmaghani A."/>
            <person name="Duret L."/>
            <person name="Fudal I."/>
            <person name="Goodwin S.B."/>
            <person name="Gout L."/>
            <person name="Glaser N."/>
            <person name="Linglin J."/>
            <person name="Kema G.H.J."/>
            <person name="Lapalu N."/>
            <person name="Lawrence C.B."/>
            <person name="May K."/>
            <person name="Meyer M."/>
            <person name="Ollivier B."/>
            <person name="Poulain J."/>
            <person name="Schoch C.L."/>
            <person name="Simon A."/>
            <person name="Spatafora J.W."/>
            <person name="Stachowiak A."/>
            <person name="Turgeon B.G."/>
            <person name="Tyler B.M."/>
            <person name="Vincent D."/>
            <person name="Weissenbach J."/>
            <person name="Amselem J."/>
            <person name="Quesneville H."/>
            <person name="Oliver R.P."/>
            <person name="Wincker P."/>
            <person name="Balesdent M.-H."/>
            <person name="Howlett B.J."/>
        </authorList>
    </citation>
    <scope>NUCLEOTIDE SEQUENCE [LARGE SCALE GENOMIC DNA]</scope>
    <source>
        <strain evidence="3">JN3 / isolate v23.1.3 / race Av1-4-5-6-7-8</strain>
    </source>
</reference>
<name>E4ZSY1_LEPMJ</name>
<dbReference type="InParanoid" id="E4ZSY1"/>
<dbReference type="InterPro" id="IPR029058">
    <property type="entry name" value="AB_hydrolase_fold"/>
</dbReference>
<dbReference type="PANTHER" id="PTHR42103">
    <property type="entry name" value="ALPHA/BETA-HYDROLASES SUPERFAMILY PROTEIN"/>
    <property type="match status" value="1"/>
</dbReference>
<dbReference type="OMA" id="PRPAYLM"/>
<proteinExistence type="predicted"/>
<protein>
    <submittedName>
        <fullName evidence="2">Predicted protein</fullName>
    </submittedName>
</protein>
<dbReference type="OrthoDB" id="10260961at2759"/>
<dbReference type="HOGENOM" id="CLU_523816_0_0_1"/>